<dbReference type="InterPro" id="IPR029787">
    <property type="entry name" value="Nucleotide_cyclase"/>
</dbReference>
<dbReference type="Pfam" id="PF00990">
    <property type="entry name" value="GGDEF"/>
    <property type="match status" value="1"/>
</dbReference>
<reference evidence="3 4" key="1">
    <citation type="submission" date="2015-09" db="EMBL/GenBank/DDBJ databases">
        <authorList>
            <consortium name="Pathogen Informatics"/>
        </authorList>
    </citation>
    <scope>NUCLEOTIDE SEQUENCE [LARGE SCALE GENOMIC DNA]</scope>
    <source>
        <strain evidence="3 4">2789STDY5608849</strain>
    </source>
</reference>
<accession>A0A174EVU4</accession>
<dbReference type="SMART" id="SM00052">
    <property type="entry name" value="EAL"/>
    <property type="match status" value="1"/>
</dbReference>
<feature type="domain" description="EAL" evidence="1">
    <location>
        <begin position="136"/>
        <end position="387"/>
    </location>
</feature>
<evidence type="ECO:0000313" key="4">
    <source>
        <dbReference type="Proteomes" id="UP000095706"/>
    </source>
</evidence>
<dbReference type="Gene3D" id="3.20.20.450">
    <property type="entry name" value="EAL domain"/>
    <property type="match status" value="1"/>
</dbReference>
<dbReference type="InterPro" id="IPR001633">
    <property type="entry name" value="EAL_dom"/>
</dbReference>
<dbReference type="SUPFAM" id="SSF55073">
    <property type="entry name" value="Nucleotide cyclase"/>
    <property type="match status" value="1"/>
</dbReference>
<feature type="domain" description="GGDEF" evidence="2">
    <location>
        <begin position="1"/>
        <end position="125"/>
    </location>
</feature>
<dbReference type="Pfam" id="PF00563">
    <property type="entry name" value="EAL"/>
    <property type="match status" value="1"/>
</dbReference>
<dbReference type="CDD" id="cd01948">
    <property type="entry name" value="EAL"/>
    <property type="match status" value="1"/>
</dbReference>
<dbReference type="AlphaFoldDB" id="A0A174EVU4"/>
<dbReference type="InterPro" id="IPR000160">
    <property type="entry name" value="GGDEF_dom"/>
</dbReference>
<dbReference type="GO" id="GO:0071111">
    <property type="term" value="F:cyclic-guanylate-specific phosphodiesterase activity"/>
    <property type="evidence" value="ECO:0007669"/>
    <property type="project" value="InterPro"/>
</dbReference>
<sequence>MTDVDKFHLINDYWDYEMGTNILNFILKKLELFPQTLFVNRYHSDIFVGIIDITGQDPAVVREKISAYHKQAIREVLESYPLNYMTLNTGVYYLNDTDTPAEEVISHANIARRRAKETSTCVFEYNAELSSTEQKRAETIHSFQNALAKKEFQIYFQPKISGKTQEIASAEVLVRWLREDGTLWFPDSFLPILEETGEIESLDYYVYNAAFQWLADRRENGLPLLPLSLNVSPIHFRKIDTFTQRITQLLDHYQIPSKYLVFEITETTYIHNIDAVNQMIRFFHDRDIRISMDDFGSGYSSLNSLKDILFDEVKIDKHFLSAGLSEKGKIVLEEMFHLLKRTDKWIVCEGVETKEMVDFLIAEGCDELQGFYYYKPMEQKKFEELIA</sequence>
<dbReference type="PROSITE" id="PS50883">
    <property type="entry name" value="EAL"/>
    <property type="match status" value="1"/>
</dbReference>
<name>A0A174EVU4_9FIRM</name>
<dbReference type="Proteomes" id="UP000095706">
    <property type="component" value="Unassembled WGS sequence"/>
</dbReference>
<evidence type="ECO:0000259" key="1">
    <source>
        <dbReference type="PROSITE" id="PS50883"/>
    </source>
</evidence>
<organism evidence="3 4">
    <name type="scientific">Fusicatenibacter saccharivorans</name>
    <dbReference type="NCBI Taxonomy" id="1150298"/>
    <lineage>
        <taxon>Bacteria</taxon>
        <taxon>Bacillati</taxon>
        <taxon>Bacillota</taxon>
        <taxon>Clostridia</taxon>
        <taxon>Lachnospirales</taxon>
        <taxon>Lachnospiraceae</taxon>
        <taxon>Fusicatenibacter</taxon>
    </lineage>
</organism>
<evidence type="ECO:0000313" key="3">
    <source>
        <dbReference type="EMBL" id="CUO40798.1"/>
    </source>
</evidence>
<dbReference type="InterPro" id="IPR050706">
    <property type="entry name" value="Cyclic-di-GMP_PDE-like"/>
</dbReference>
<dbReference type="Gene3D" id="3.30.70.270">
    <property type="match status" value="1"/>
</dbReference>
<dbReference type="InterPro" id="IPR043128">
    <property type="entry name" value="Rev_trsase/Diguanyl_cyclase"/>
</dbReference>
<dbReference type="PANTHER" id="PTHR33121:SF70">
    <property type="entry name" value="SIGNALING PROTEIN YKOW"/>
    <property type="match status" value="1"/>
</dbReference>
<dbReference type="PROSITE" id="PS50887">
    <property type="entry name" value="GGDEF"/>
    <property type="match status" value="1"/>
</dbReference>
<dbReference type="SUPFAM" id="SSF141868">
    <property type="entry name" value="EAL domain-like"/>
    <property type="match status" value="1"/>
</dbReference>
<evidence type="ECO:0000259" key="2">
    <source>
        <dbReference type="PROSITE" id="PS50887"/>
    </source>
</evidence>
<protein>
    <submittedName>
        <fullName evidence="3">Biofilm formation regulator HmsP</fullName>
    </submittedName>
</protein>
<proteinExistence type="predicted"/>
<dbReference type="InterPro" id="IPR035919">
    <property type="entry name" value="EAL_sf"/>
</dbReference>
<dbReference type="EMBL" id="CYYV01000008">
    <property type="protein sequence ID" value="CUO40798.1"/>
    <property type="molecule type" value="Genomic_DNA"/>
</dbReference>
<dbReference type="PANTHER" id="PTHR33121">
    <property type="entry name" value="CYCLIC DI-GMP PHOSPHODIESTERASE PDEF"/>
    <property type="match status" value="1"/>
</dbReference>
<gene>
    <name evidence="3" type="primary">yhjK</name>
    <name evidence="3" type="ORF">ERS852406_01913</name>
</gene>